<dbReference type="PANTHER" id="PTHR16088">
    <property type="entry name" value="YY1 ASSOCIATED PROTEIN-RELATED"/>
    <property type="match status" value="1"/>
</dbReference>
<accession>S4NXK2</accession>
<feature type="compositionally biased region" description="Basic and acidic residues" evidence="6">
    <location>
        <begin position="72"/>
        <end position="81"/>
    </location>
</feature>
<evidence type="ECO:0000256" key="2">
    <source>
        <dbReference type="ARBA" id="ARBA00023015"/>
    </source>
</evidence>
<feature type="region of interest" description="Disordered" evidence="6">
    <location>
        <begin position="50"/>
        <end position="81"/>
    </location>
</feature>
<dbReference type="Gene3D" id="1.20.1160.11">
    <property type="entry name" value="Paired amphipathic helix"/>
    <property type="match status" value="1"/>
</dbReference>
<evidence type="ECO:0000256" key="4">
    <source>
        <dbReference type="ARBA" id="ARBA00023242"/>
    </source>
</evidence>
<name>S4NXK2_9NEOP</name>
<evidence type="ECO:0000256" key="3">
    <source>
        <dbReference type="ARBA" id="ARBA00023163"/>
    </source>
</evidence>
<dbReference type="Gene3D" id="1.10.10.60">
    <property type="entry name" value="Homeodomain-like"/>
    <property type="match status" value="1"/>
</dbReference>
<feature type="region of interest" description="Disordered" evidence="6">
    <location>
        <begin position="321"/>
        <end position="370"/>
    </location>
</feature>
<keyword evidence="4 5" id="KW-0539">Nucleus</keyword>
<dbReference type="InterPro" id="IPR036600">
    <property type="entry name" value="PAH_sf"/>
</dbReference>
<evidence type="ECO:0000256" key="1">
    <source>
        <dbReference type="ARBA" id="ARBA00004123"/>
    </source>
</evidence>
<dbReference type="PROSITE" id="PS51477">
    <property type="entry name" value="PAH"/>
    <property type="match status" value="1"/>
</dbReference>
<dbReference type="InterPro" id="IPR052435">
    <property type="entry name" value="YY1-Transcr_Regul"/>
</dbReference>
<dbReference type="AlphaFoldDB" id="S4NXK2"/>
<keyword evidence="3" id="KW-0804">Transcription</keyword>
<evidence type="ECO:0000313" key="7">
    <source>
        <dbReference type="EMBL" id="JAA80433.1"/>
    </source>
</evidence>
<feature type="compositionally biased region" description="Polar residues" evidence="6">
    <location>
        <begin position="58"/>
        <end position="68"/>
    </location>
</feature>
<dbReference type="Pfam" id="PF21227">
    <property type="entry name" value="Myb_DNA-binding_7"/>
    <property type="match status" value="1"/>
</dbReference>
<dbReference type="GO" id="GO:0005634">
    <property type="term" value="C:nucleus"/>
    <property type="evidence" value="ECO:0007669"/>
    <property type="project" value="UniProtKB-SubCell"/>
</dbReference>
<reference evidence="7" key="2">
    <citation type="submission" date="2013-05" db="EMBL/GenBank/DDBJ databases">
        <authorList>
            <person name="Carter J.-M."/>
            <person name="Baker S.C."/>
            <person name="Pink R."/>
            <person name="Carter D.R.F."/>
            <person name="Collins A."/>
            <person name="Tomlin J."/>
            <person name="Gibbs M."/>
            <person name="Breuker C.J."/>
        </authorList>
    </citation>
    <scope>NUCLEOTIDE SEQUENCE</scope>
    <source>
        <tissue evidence="7">Ovary</tissue>
    </source>
</reference>
<feature type="compositionally biased region" description="Basic residues" evidence="6">
    <location>
        <begin position="342"/>
        <end position="359"/>
    </location>
</feature>
<dbReference type="SUPFAM" id="SSF46689">
    <property type="entry name" value="Homeodomain-like"/>
    <property type="match status" value="1"/>
</dbReference>
<reference evidence="7" key="1">
    <citation type="journal article" date="2013" name="BMC Genomics">
        <title>Unscrambling butterfly oogenesis.</title>
        <authorList>
            <person name="Carter J.M."/>
            <person name="Baker S.C."/>
            <person name="Pink R."/>
            <person name="Carter D.R."/>
            <person name="Collins A."/>
            <person name="Tomlin J."/>
            <person name="Gibbs M."/>
            <person name="Breuker C.J."/>
        </authorList>
    </citation>
    <scope>NUCLEOTIDE SEQUENCE</scope>
    <source>
        <tissue evidence="7">Ovary</tissue>
    </source>
</reference>
<organism evidence="7">
    <name type="scientific">Pararge aegeria</name>
    <name type="common">speckled wood butterfly</name>
    <dbReference type="NCBI Taxonomy" id="116150"/>
    <lineage>
        <taxon>Eukaryota</taxon>
        <taxon>Metazoa</taxon>
        <taxon>Ecdysozoa</taxon>
        <taxon>Arthropoda</taxon>
        <taxon>Hexapoda</taxon>
        <taxon>Insecta</taxon>
        <taxon>Pterygota</taxon>
        <taxon>Neoptera</taxon>
        <taxon>Endopterygota</taxon>
        <taxon>Lepidoptera</taxon>
        <taxon>Glossata</taxon>
        <taxon>Ditrysia</taxon>
        <taxon>Papilionoidea</taxon>
        <taxon>Nymphalidae</taxon>
        <taxon>Satyrinae</taxon>
        <taxon>Satyrini</taxon>
        <taxon>Parargina</taxon>
        <taxon>Pararge</taxon>
    </lineage>
</organism>
<evidence type="ECO:0000256" key="5">
    <source>
        <dbReference type="PROSITE-ProRule" id="PRU00810"/>
    </source>
</evidence>
<sequence length="508" mass="58412">MEGTQICQMLPSMPILFTRDSQDAFGNRIVPSTSYLNQNNQTNTIVQSEAPLSKTENKPQNVKQNEANNKVDINKNEDLTKSKNDENLKETALVRSYYTKIQTRFASHSAAPTNHFVQFREILRSFDPAKETPVDLYKKVEELFGAKHKDIVEEFLLFLKPCQAASIGRFMDHFMISQMTVFVQFLQTSFSRKPTVLRKIIRAITTGINSGNSTDMKTRVLPHLRSNPRLVQMFKTLFPDERPPDSVYDTGADVIEDSFLESDKGYDVWEFEDKDDTKKADAKVLDSEYLHGRVFLQHGRLLRTACVTYPYSKEPYRSHARRLAPSHCLSPPDSDSETASPKRNKGACKVPQKRTRKQLKSPTKNVKDVNGNTKKECITIPLNNSKVKAKYQKSKQNKKEEISHKRKECVNKNACVKKDYELKVKPNKGEINELKLKQIKVEVPPIENKSWTRDEDKTMLEVLKGEPGSELVFIRIRELLPHRTTTEIKERFCHVMNLLQQMAVNEVT</sequence>
<comment type="subcellular location">
    <subcellularLocation>
        <location evidence="1 5">Nucleus</location>
    </subcellularLocation>
</comment>
<dbReference type="EMBL" id="GAIX01012127">
    <property type="protein sequence ID" value="JAA80433.1"/>
    <property type="molecule type" value="Transcribed_RNA"/>
</dbReference>
<dbReference type="InterPro" id="IPR009057">
    <property type="entry name" value="Homeodomain-like_sf"/>
</dbReference>
<dbReference type="PANTHER" id="PTHR16088:SF3">
    <property type="entry name" value="GON-4-LIKE PROTEIN"/>
    <property type="match status" value="1"/>
</dbReference>
<keyword evidence="2" id="KW-0805">Transcription regulation</keyword>
<protein>
    <submittedName>
        <fullName evidence="7">GON-4-like protein</fullName>
    </submittedName>
</protein>
<dbReference type="GO" id="GO:0006355">
    <property type="term" value="P:regulation of DNA-templated transcription"/>
    <property type="evidence" value="ECO:0007669"/>
    <property type="project" value="InterPro"/>
</dbReference>
<proteinExistence type="predicted"/>
<evidence type="ECO:0000256" key="6">
    <source>
        <dbReference type="SAM" id="MobiDB-lite"/>
    </source>
</evidence>
<dbReference type="GO" id="GO:0003712">
    <property type="term" value="F:transcription coregulator activity"/>
    <property type="evidence" value="ECO:0007669"/>
    <property type="project" value="TreeGrafter"/>
</dbReference>
<dbReference type="InterPro" id="IPR003822">
    <property type="entry name" value="PAH"/>
</dbReference>